<dbReference type="InterPro" id="IPR013978">
    <property type="entry name" value="MEKHLA"/>
</dbReference>
<dbReference type="HOGENOM" id="CLU_115296_0_0_6"/>
<dbReference type="PROSITE" id="PS50112">
    <property type="entry name" value="PAS"/>
    <property type="match status" value="1"/>
</dbReference>
<gene>
    <name evidence="2" type="ORF">PKB_5532</name>
</gene>
<reference evidence="2 3" key="2">
    <citation type="submission" date="2014-05" db="EMBL/GenBank/DDBJ databases">
        <title>Genome sequence of the 3-chlorobenzoate degrading bacterium Pseudomonas knackmussii B13 shows multiple evidence for horizontal gene transfer.</title>
        <authorList>
            <person name="Miyazaki R."/>
            <person name="Bertelli C."/>
            <person name="Falquet L."/>
            <person name="Robinson-Rechavi M."/>
            <person name="Gharib W."/>
            <person name="Roy S."/>
            <person name="Van der Meer J.R."/>
        </authorList>
    </citation>
    <scope>NUCLEOTIDE SEQUENCE [LARGE SCALE GENOMIC DNA]</scope>
    <source>
        <strain evidence="2 3">B13</strain>
    </source>
</reference>
<dbReference type="AlphaFoldDB" id="A0A024HQH7"/>
<name>A0A024HQH7_PSEKB</name>
<dbReference type="Pfam" id="PF08670">
    <property type="entry name" value="MEKHLA"/>
    <property type="match status" value="1"/>
</dbReference>
<dbReference type="NCBIfam" id="TIGR00229">
    <property type="entry name" value="sensory_box"/>
    <property type="match status" value="1"/>
</dbReference>
<dbReference type="InterPro" id="IPR000014">
    <property type="entry name" value="PAS"/>
</dbReference>
<dbReference type="Proteomes" id="UP000025241">
    <property type="component" value="Chromosome I"/>
</dbReference>
<feature type="domain" description="PAS" evidence="1">
    <location>
        <begin position="32"/>
        <end position="78"/>
    </location>
</feature>
<keyword evidence="3" id="KW-1185">Reference proteome</keyword>
<proteinExistence type="predicted"/>
<dbReference type="PATRIC" id="fig|1301098.3.peg.5510"/>
<dbReference type="KEGG" id="pkc:PKB_5532"/>
<dbReference type="RefSeq" id="WP_043256245.1">
    <property type="nucleotide sequence ID" value="NZ_HG322950.1"/>
</dbReference>
<evidence type="ECO:0000259" key="1">
    <source>
        <dbReference type="PROSITE" id="PS50112"/>
    </source>
</evidence>
<evidence type="ECO:0000313" key="2">
    <source>
        <dbReference type="EMBL" id="CDF86842.1"/>
    </source>
</evidence>
<evidence type="ECO:0000313" key="3">
    <source>
        <dbReference type="Proteomes" id="UP000025241"/>
    </source>
</evidence>
<protein>
    <recommendedName>
        <fullName evidence="1">PAS domain-containing protein</fullName>
    </recommendedName>
</protein>
<sequence length="145" mass="15886">MSTALQLLQQIDAAYQRLHGKGIGADVFDGEESGRLDWLHEQAPFALLAHDASADPRFIYVNAAARQAFGYGEEEFIGLPSRLSADADAQADRDAILASVRERGFAQGYAGTRIRKDGSHFRIERGELWQLDEPKGQAALVWAAA</sequence>
<accession>A0A024HQH7</accession>
<organism evidence="2 3">
    <name type="scientific">Pseudomonas knackmussii (strain DSM 6978 / CCUG 54928 / LMG 23759 / B13)</name>
    <dbReference type="NCBI Taxonomy" id="1301098"/>
    <lineage>
        <taxon>Bacteria</taxon>
        <taxon>Pseudomonadati</taxon>
        <taxon>Pseudomonadota</taxon>
        <taxon>Gammaproteobacteria</taxon>
        <taxon>Pseudomonadales</taxon>
        <taxon>Pseudomonadaceae</taxon>
        <taxon>Pseudomonas</taxon>
    </lineage>
</organism>
<dbReference type="eggNOG" id="ENOG5032SCF">
    <property type="taxonomic scope" value="Bacteria"/>
</dbReference>
<reference evidence="2 3" key="1">
    <citation type="submission" date="2013-03" db="EMBL/GenBank/DDBJ databases">
        <authorList>
            <person name="Linke B."/>
        </authorList>
    </citation>
    <scope>NUCLEOTIDE SEQUENCE [LARGE SCALE GENOMIC DNA]</scope>
    <source>
        <strain evidence="2 3">B13</strain>
    </source>
</reference>
<dbReference type="OrthoDB" id="9794448at2"/>
<dbReference type="Gene3D" id="3.30.450.20">
    <property type="entry name" value="PAS domain"/>
    <property type="match status" value="1"/>
</dbReference>
<dbReference type="InterPro" id="IPR035965">
    <property type="entry name" value="PAS-like_dom_sf"/>
</dbReference>
<dbReference type="CDD" id="cd00130">
    <property type="entry name" value="PAS"/>
    <property type="match status" value="1"/>
</dbReference>
<dbReference type="SUPFAM" id="SSF55785">
    <property type="entry name" value="PYP-like sensor domain (PAS domain)"/>
    <property type="match status" value="1"/>
</dbReference>
<dbReference type="EMBL" id="HG322950">
    <property type="protein sequence ID" value="CDF86842.1"/>
    <property type="molecule type" value="Genomic_DNA"/>
</dbReference>